<dbReference type="InterPro" id="IPR038416">
    <property type="entry name" value="Ribosom_S30AE_C_sf"/>
</dbReference>
<dbReference type="Pfam" id="PF02482">
    <property type="entry name" value="Ribosomal_S30AE"/>
    <property type="match status" value="1"/>
</dbReference>
<evidence type="ECO:0000313" key="6">
    <source>
        <dbReference type="Proteomes" id="UP000244926"/>
    </source>
</evidence>
<dbReference type="GO" id="GO:0043024">
    <property type="term" value="F:ribosomal small subunit binding"/>
    <property type="evidence" value="ECO:0007669"/>
    <property type="project" value="TreeGrafter"/>
</dbReference>
<dbReference type="PIRSF" id="PIRSF031074">
    <property type="entry name" value="UCP031074"/>
    <property type="match status" value="1"/>
</dbReference>
<protein>
    <recommendedName>
        <fullName evidence="3">Ribosome hibernation promoting factor</fullName>
    </recommendedName>
</protein>
<dbReference type="Gene3D" id="3.30.505.50">
    <property type="entry name" value="Sigma 54 modulation/S30EA ribosomal protein, C-terminal domain"/>
    <property type="match status" value="1"/>
</dbReference>
<organism evidence="5 6">
    <name type="scientific">Chlamydia serpentis</name>
    <dbReference type="NCBI Taxonomy" id="1967782"/>
    <lineage>
        <taxon>Bacteria</taxon>
        <taxon>Pseudomonadati</taxon>
        <taxon>Chlamydiota</taxon>
        <taxon>Chlamydiia</taxon>
        <taxon>Chlamydiales</taxon>
        <taxon>Chlamydiaceae</taxon>
        <taxon>Chlamydia/Chlamydophila group</taxon>
        <taxon>Chlamydia</taxon>
    </lineage>
</organism>
<dbReference type="EMBL" id="LT993738">
    <property type="protein sequence ID" value="SPN73707.1"/>
    <property type="molecule type" value="Genomic_DNA"/>
</dbReference>
<gene>
    <name evidence="5" type="primary">yvyD</name>
    <name evidence="5" type="ORF">C10C_0548</name>
</gene>
<dbReference type="Gene3D" id="3.30.160.100">
    <property type="entry name" value="Ribosome hibernation promotion factor-like"/>
    <property type="match status" value="1"/>
</dbReference>
<dbReference type="PANTHER" id="PTHR33231">
    <property type="entry name" value="30S RIBOSOMAL PROTEIN"/>
    <property type="match status" value="1"/>
</dbReference>
<keyword evidence="1" id="KW-0810">Translation regulation</keyword>
<dbReference type="InterPro" id="IPR032528">
    <property type="entry name" value="Ribosom_S30AE_C"/>
</dbReference>
<dbReference type="InterPro" id="IPR050574">
    <property type="entry name" value="HPF/YfiA_ribosome-assoc"/>
</dbReference>
<dbReference type="SUPFAM" id="SSF69754">
    <property type="entry name" value="Ribosome binding protein Y (YfiA homologue)"/>
    <property type="match status" value="1"/>
</dbReference>
<dbReference type="GO" id="GO:0045900">
    <property type="term" value="P:negative regulation of translational elongation"/>
    <property type="evidence" value="ECO:0007669"/>
    <property type="project" value="TreeGrafter"/>
</dbReference>
<evidence type="ECO:0000256" key="1">
    <source>
        <dbReference type="ARBA" id="ARBA00022845"/>
    </source>
</evidence>
<dbReference type="KEGG" id="csee:C10C_0548"/>
<dbReference type="AlphaFoldDB" id="A0A2R8FBS1"/>
<dbReference type="GO" id="GO:0022627">
    <property type="term" value="C:cytosolic small ribosomal subunit"/>
    <property type="evidence" value="ECO:0007669"/>
    <property type="project" value="TreeGrafter"/>
</dbReference>
<evidence type="ECO:0000256" key="3">
    <source>
        <dbReference type="ARBA" id="ARBA00041148"/>
    </source>
</evidence>
<comment type="subunit">
    <text evidence="2">Associates exclusively with 100S ribosomes, which are dimers of 70S ribosomes.</text>
</comment>
<dbReference type="InterPro" id="IPR016968">
    <property type="entry name" value="UCP031074"/>
</dbReference>
<dbReference type="PANTHER" id="PTHR33231:SF1">
    <property type="entry name" value="30S RIBOSOMAL PROTEIN"/>
    <property type="match status" value="1"/>
</dbReference>
<feature type="domain" description="Sigma 54 modulation/S30EA ribosomal protein C-terminal" evidence="4">
    <location>
        <begin position="166"/>
        <end position="214"/>
    </location>
</feature>
<proteinExistence type="predicted"/>
<dbReference type="Pfam" id="PF16321">
    <property type="entry name" value="Ribosom_S30AE_C"/>
    <property type="match status" value="1"/>
</dbReference>
<reference evidence="6" key="1">
    <citation type="submission" date="2017-11" db="EMBL/GenBank/DDBJ databases">
        <authorList>
            <person name="Seth-Smith MB H."/>
        </authorList>
    </citation>
    <scope>NUCLEOTIDE SEQUENCE [LARGE SCALE GENOMIC DNA]</scope>
</reference>
<keyword evidence="6" id="KW-1185">Reference proteome</keyword>
<dbReference type="InterPro" id="IPR036567">
    <property type="entry name" value="RHF-like"/>
</dbReference>
<evidence type="ECO:0000256" key="2">
    <source>
        <dbReference type="ARBA" id="ARBA00038695"/>
    </source>
</evidence>
<name>A0A2R8FBS1_9CHLA</name>
<dbReference type="RefSeq" id="WP_108896656.1">
    <property type="nucleotide sequence ID" value="NZ_LT993738.1"/>
</dbReference>
<sequence>MRSHRKRLPSKSLLSKESTVNIEISTKSFHLSIPLKELILEKSRHLPPMDSIHIVLTSHKDKLGTEVHVVASHGKEILQTKVQNSNPYTAVISAFKKIRTMANKHYNKRKDKTKHDLGLAAKEELIAIQKEQEDHIGDEWLPFEALDAWDSLKTLGYVPASEKKKISKKKISIRMLSQEEAIRHLEAVQENFLIFLNEHEHKIQCIYKKHDGNYVLIEPSLKPGFRI</sequence>
<evidence type="ECO:0000313" key="5">
    <source>
        <dbReference type="EMBL" id="SPN73707.1"/>
    </source>
</evidence>
<accession>A0A2R8FBS1</accession>
<evidence type="ECO:0000259" key="4">
    <source>
        <dbReference type="Pfam" id="PF16321"/>
    </source>
</evidence>
<dbReference type="Proteomes" id="UP000244926">
    <property type="component" value="Chromosome I"/>
</dbReference>
<dbReference type="OrthoDB" id="17608at2"/>
<dbReference type="InterPro" id="IPR003489">
    <property type="entry name" value="RHF/RaiA"/>
</dbReference>